<feature type="non-terminal residue" evidence="2">
    <location>
        <position position="1"/>
    </location>
</feature>
<dbReference type="AlphaFoldDB" id="A0AAD7ZKH2"/>
<comment type="caution">
    <text evidence="2">The sequence shown here is derived from an EMBL/GenBank/DDBJ whole genome shotgun (WGS) entry which is preliminary data.</text>
</comment>
<reference evidence="2" key="2">
    <citation type="submission" date="2023-05" db="EMBL/GenBank/DDBJ databases">
        <authorList>
            <person name="Fouks B."/>
        </authorList>
    </citation>
    <scope>NUCLEOTIDE SEQUENCE</scope>
    <source>
        <strain evidence="2">Stay&amp;Tobe</strain>
        <tissue evidence="2">Testes</tissue>
    </source>
</reference>
<organism evidence="2 3">
    <name type="scientific">Diploptera punctata</name>
    <name type="common">Pacific beetle cockroach</name>
    <dbReference type="NCBI Taxonomy" id="6984"/>
    <lineage>
        <taxon>Eukaryota</taxon>
        <taxon>Metazoa</taxon>
        <taxon>Ecdysozoa</taxon>
        <taxon>Arthropoda</taxon>
        <taxon>Hexapoda</taxon>
        <taxon>Insecta</taxon>
        <taxon>Pterygota</taxon>
        <taxon>Neoptera</taxon>
        <taxon>Polyneoptera</taxon>
        <taxon>Dictyoptera</taxon>
        <taxon>Blattodea</taxon>
        <taxon>Blaberoidea</taxon>
        <taxon>Blaberidae</taxon>
        <taxon>Diplopterinae</taxon>
        <taxon>Diploptera</taxon>
    </lineage>
</organism>
<protein>
    <submittedName>
        <fullName evidence="2">Uncharacterized protein</fullName>
    </submittedName>
</protein>
<feature type="compositionally biased region" description="Basic and acidic residues" evidence="1">
    <location>
        <begin position="1"/>
        <end position="14"/>
    </location>
</feature>
<proteinExistence type="predicted"/>
<evidence type="ECO:0000313" key="2">
    <source>
        <dbReference type="EMBL" id="KAJ9582015.1"/>
    </source>
</evidence>
<feature type="non-terminal residue" evidence="2">
    <location>
        <position position="107"/>
    </location>
</feature>
<gene>
    <name evidence="2" type="ORF">L9F63_003598</name>
</gene>
<keyword evidence="3" id="KW-1185">Reference proteome</keyword>
<evidence type="ECO:0000256" key="1">
    <source>
        <dbReference type="SAM" id="MobiDB-lite"/>
    </source>
</evidence>
<name>A0AAD7ZKH2_DIPPU</name>
<dbReference type="Proteomes" id="UP001233999">
    <property type="component" value="Unassembled WGS sequence"/>
</dbReference>
<sequence length="107" mass="12126">KEHILVEETEVPKEEGEEEDLDYLSVISPNSGPSDYTGWELIGRSPEDWDSIRRPGHGLLEYFKLDFNKDESIGILTDRIIATGHSCLGRRPCSLGYVYTKLEVKGK</sequence>
<evidence type="ECO:0000313" key="3">
    <source>
        <dbReference type="Proteomes" id="UP001233999"/>
    </source>
</evidence>
<accession>A0AAD7ZKH2</accession>
<reference evidence="2" key="1">
    <citation type="journal article" date="2023" name="IScience">
        <title>Live-bearing cockroach genome reveals convergent evolutionary mechanisms linked to viviparity in insects and beyond.</title>
        <authorList>
            <person name="Fouks B."/>
            <person name="Harrison M.C."/>
            <person name="Mikhailova A.A."/>
            <person name="Marchal E."/>
            <person name="English S."/>
            <person name="Carruthers M."/>
            <person name="Jennings E.C."/>
            <person name="Chiamaka E.L."/>
            <person name="Frigard R.A."/>
            <person name="Pippel M."/>
            <person name="Attardo G.M."/>
            <person name="Benoit J.B."/>
            <person name="Bornberg-Bauer E."/>
            <person name="Tobe S.S."/>
        </authorList>
    </citation>
    <scope>NUCLEOTIDE SEQUENCE</scope>
    <source>
        <strain evidence="2">Stay&amp;Tobe</strain>
    </source>
</reference>
<dbReference type="EMBL" id="JASPKZ010007831">
    <property type="protein sequence ID" value="KAJ9582015.1"/>
    <property type="molecule type" value="Genomic_DNA"/>
</dbReference>
<feature type="region of interest" description="Disordered" evidence="1">
    <location>
        <begin position="1"/>
        <end position="20"/>
    </location>
</feature>